<dbReference type="AlphaFoldDB" id="A0AB39HH64"/>
<dbReference type="InterPro" id="IPR000843">
    <property type="entry name" value="HTH_LacI"/>
</dbReference>
<dbReference type="EMBL" id="CP162601">
    <property type="protein sequence ID" value="XDK25455.1"/>
    <property type="molecule type" value="Genomic_DNA"/>
</dbReference>
<dbReference type="PROSITE" id="PS50932">
    <property type="entry name" value="HTH_LACI_2"/>
    <property type="match status" value="1"/>
</dbReference>
<dbReference type="InterPro" id="IPR028082">
    <property type="entry name" value="Peripla_BP_I"/>
</dbReference>
<accession>A0AB39HH64</accession>
<evidence type="ECO:0000256" key="2">
    <source>
        <dbReference type="ARBA" id="ARBA00023015"/>
    </source>
</evidence>
<evidence type="ECO:0000256" key="4">
    <source>
        <dbReference type="ARBA" id="ARBA00023163"/>
    </source>
</evidence>
<dbReference type="SMART" id="SM00354">
    <property type="entry name" value="HTH_LACI"/>
    <property type="match status" value="1"/>
</dbReference>
<keyword evidence="2" id="KW-0805">Transcription regulation</keyword>
<dbReference type="Pfam" id="PF00356">
    <property type="entry name" value="LacI"/>
    <property type="match status" value="1"/>
</dbReference>
<dbReference type="GO" id="GO:0000976">
    <property type="term" value="F:transcription cis-regulatory region binding"/>
    <property type="evidence" value="ECO:0007669"/>
    <property type="project" value="TreeGrafter"/>
</dbReference>
<dbReference type="NCBIfam" id="NF008269">
    <property type="entry name" value="PRK11041.1"/>
    <property type="match status" value="1"/>
</dbReference>
<keyword evidence="1" id="KW-0678">Repressor</keyword>
<dbReference type="PROSITE" id="PS00356">
    <property type="entry name" value="HTH_LACI_1"/>
    <property type="match status" value="1"/>
</dbReference>
<dbReference type="SUPFAM" id="SSF53822">
    <property type="entry name" value="Periplasmic binding protein-like I"/>
    <property type="match status" value="1"/>
</dbReference>
<dbReference type="CDD" id="cd06284">
    <property type="entry name" value="PBP1_LacI-like"/>
    <property type="match status" value="1"/>
</dbReference>
<dbReference type="InterPro" id="IPR010982">
    <property type="entry name" value="Lambda_DNA-bd_dom_sf"/>
</dbReference>
<dbReference type="Gene3D" id="1.10.260.40">
    <property type="entry name" value="lambda repressor-like DNA-binding domains"/>
    <property type="match status" value="1"/>
</dbReference>
<gene>
    <name evidence="6" type="primary">cytR</name>
    <name evidence="6" type="ORF">AB0763_02085</name>
</gene>
<sequence>MATMKDVARLAGVSTATVSRAIMTPEKVSPATRSRVEAAVTESGYTPHIQMSRSLKRSESKTIVAIVPDISDMYFADLIRGVEETAHANGYLLLVGDSHSQDYREETFVNMAYRKQADGLILLGTDLPFGISKAEQRFLPPLVMACEYSHELDLPTVHIDNLTAAFEAVNYLTRLGHQRIAQISGPIQSNLCQFRNQGYLQAIRRSGVELDESLTVYTEFSLDGGKQAAHSLMTRSKPPTAIFCHSDSIAIGALHEVKRLGFRVPDDVSIIGFDDIDMVQYTEPPLTTISQPRYEIGRQAMLKLLEILRGKPNSTQSRSCLLETELIVRESTDVCRKR</sequence>
<evidence type="ECO:0000256" key="3">
    <source>
        <dbReference type="ARBA" id="ARBA00023125"/>
    </source>
</evidence>
<keyword evidence="4" id="KW-0804">Transcription</keyword>
<reference evidence="6" key="1">
    <citation type="submission" date="2024-07" db="EMBL/GenBank/DDBJ databases">
        <title>Genome Analysis of a Potential Novel Vibrio Species Secreting pH- and Thermo-stable Alginate Lyase and its Application in Producing Alginate Oligosaccharides.</title>
        <authorList>
            <person name="Huang H."/>
            <person name="Bao K."/>
        </authorList>
    </citation>
    <scope>NUCLEOTIDE SEQUENCE</scope>
    <source>
        <strain evidence="6">HB236076</strain>
    </source>
</reference>
<dbReference type="PANTHER" id="PTHR30146">
    <property type="entry name" value="LACI-RELATED TRANSCRIPTIONAL REPRESSOR"/>
    <property type="match status" value="1"/>
</dbReference>
<feature type="domain" description="HTH lacI-type" evidence="5">
    <location>
        <begin position="2"/>
        <end position="57"/>
    </location>
</feature>
<dbReference type="GO" id="GO:0003700">
    <property type="term" value="F:DNA-binding transcription factor activity"/>
    <property type="evidence" value="ECO:0007669"/>
    <property type="project" value="TreeGrafter"/>
</dbReference>
<dbReference type="Pfam" id="PF13377">
    <property type="entry name" value="Peripla_BP_3"/>
    <property type="match status" value="1"/>
</dbReference>
<organism evidence="6">
    <name type="scientific">Vibrio sp. HB236076</name>
    <dbReference type="NCBI Taxonomy" id="3232307"/>
    <lineage>
        <taxon>Bacteria</taxon>
        <taxon>Pseudomonadati</taxon>
        <taxon>Pseudomonadota</taxon>
        <taxon>Gammaproteobacteria</taxon>
        <taxon>Vibrionales</taxon>
        <taxon>Vibrionaceae</taxon>
        <taxon>Vibrio</taxon>
    </lineage>
</organism>
<dbReference type="InterPro" id="IPR046335">
    <property type="entry name" value="LacI/GalR-like_sensor"/>
</dbReference>
<protein>
    <submittedName>
        <fullName evidence="6">DNA-binding transcriptional regulator CytR</fullName>
    </submittedName>
</protein>
<proteinExistence type="predicted"/>
<name>A0AB39HH64_9VIBR</name>
<evidence type="ECO:0000313" key="6">
    <source>
        <dbReference type="EMBL" id="XDK25455.1"/>
    </source>
</evidence>
<dbReference type="Gene3D" id="3.40.50.2300">
    <property type="match status" value="2"/>
</dbReference>
<dbReference type="KEGG" id="vih:AB0763_02085"/>
<keyword evidence="3 6" id="KW-0238">DNA-binding</keyword>
<dbReference type="PANTHER" id="PTHR30146:SF151">
    <property type="entry name" value="HTH-TYPE TRANSCRIPTIONAL REPRESSOR CYTR"/>
    <property type="match status" value="1"/>
</dbReference>
<evidence type="ECO:0000256" key="1">
    <source>
        <dbReference type="ARBA" id="ARBA00022491"/>
    </source>
</evidence>
<dbReference type="CDD" id="cd01392">
    <property type="entry name" value="HTH_LacI"/>
    <property type="match status" value="1"/>
</dbReference>
<evidence type="ECO:0000259" key="5">
    <source>
        <dbReference type="PROSITE" id="PS50932"/>
    </source>
</evidence>
<dbReference type="SUPFAM" id="SSF47413">
    <property type="entry name" value="lambda repressor-like DNA-binding domains"/>
    <property type="match status" value="1"/>
</dbReference>
<dbReference type="RefSeq" id="WP_306102387.1">
    <property type="nucleotide sequence ID" value="NZ_CP162601.1"/>
</dbReference>